<name>A0AAW5ET56_NOVHA</name>
<evidence type="ECO:0000313" key="3">
    <source>
        <dbReference type="Proteomes" id="UP001202887"/>
    </source>
</evidence>
<accession>A0AAW5ET56</accession>
<protein>
    <submittedName>
        <fullName evidence="2">Uncharacterized protein</fullName>
    </submittedName>
</protein>
<dbReference type="Pfam" id="PF20228">
    <property type="entry name" value="DUF6587"/>
    <property type="match status" value="1"/>
</dbReference>
<organism evidence="2 3">
    <name type="scientific">Novacetimonas hansenii</name>
    <name type="common">Komagataeibacter hansenii</name>
    <dbReference type="NCBI Taxonomy" id="436"/>
    <lineage>
        <taxon>Bacteria</taxon>
        <taxon>Pseudomonadati</taxon>
        <taxon>Pseudomonadota</taxon>
        <taxon>Alphaproteobacteria</taxon>
        <taxon>Acetobacterales</taxon>
        <taxon>Acetobacteraceae</taxon>
        <taxon>Novacetimonas</taxon>
    </lineage>
</organism>
<feature type="transmembrane region" description="Helical" evidence="1">
    <location>
        <begin position="6"/>
        <end position="23"/>
    </location>
</feature>
<keyword evidence="1" id="KW-1133">Transmembrane helix</keyword>
<dbReference type="Proteomes" id="UP001202887">
    <property type="component" value="Unassembled WGS sequence"/>
</dbReference>
<reference evidence="2" key="1">
    <citation type="journal article" date="2021" name="Polymers (Basel)">
        <title>Highly Stretchable Bacterial Cellulose Produced by Komagataeibacter hansenii SI1.</title>
        <authorList>
            <person name="Cielecka I."/>
            <person name="Ryngajllo M."/>
            <person name="Maniukiewicz W."/>
            <person name="Bielecki S."/>
        </authorList>
    </citation>
    <scope>NUCLEOTIDE SEQUENCE</scope>
    <source>
        <strain evidence="2">SI1</strain>
    </source>
</reference>
<comment type="caution">
    <text evidence="2">The sequence shown here is derived from an EMBL/GenBank/DDBJ whole genome shotgun (WGS) entry which is preliminary data.</text>
</comment>
<proteinExistence type="predicted"/>
<evidence type="ECO:0000256" key="1">
    <source>
        <dbReference type="SAM" id="Phobius"/>
    </source>
</evidence>
<sequence length="87" mass="9402">MIQSLLVTGVVMACALYWTGRLFPRVRLAGWRMTATALHHLGAPRHLRDLAMQRAIPRTGGGCGGCSACAETRRACPPDTKQTPGQK</sequence>
<dbReference type="AlphaFoldDB" id="A0AAW5ET56"/>
<keyword evidence="1" id="KW-0472">Membrane</keyword>
<evidence type="ECO:0000313" key="2">
    <source>
        <dbReference type="EMBL" id="MCJ8353967.1"/>
    </source>
</evidence>
<dbReference type="RefSeq" id="WP_247066951.1">
    <property type="nucleotide sequence ID" value="NZ_CP094848.1"/>
</dbReference>
<keyword evidence="1" id="KW-0812">Transmembrane</keyword>
<gene>
    <name evidence="2" type="ORF">K1W68_08190</name>
</gene>
<dbReference type="InterPro" id="IPR046494">
    <property type="entry name" value="DUF6587"/>
</dbReference>
<dbReference type="EMBL" id="JAIBCX010000017">
    <property type="protein sequence ID" value="MCJ8353967.1"/>
    <property type="molecule type" value="Genomic_DNA"/>
</dbReference>
<reference evidence="2" key="2">
    <citation type="submission" date="2022-03" db="EMBL/GenBank/DDBJ databases">
        <authorList>
            <person name="Ryngajllo M."/>
            <person name="Jacek P."/>
            <person name="Kubiak K."/>
        </authorList>
    </citation>
    <scope>NUCLEOTIDE SEQUENCE</scope>
    <source>
        <strain evidence="2">SI1</strain>
    </source>
</reference>